<protein>
    <submittedName>
        <fullName evidence="2">Haloacid dehalogenase superfamily, subfamily IA, variant 3 with third motif having DD or ED/haloacid dehalogenase superfamily, subfamily IA, variant 1 with third motif having Dx(3-4)D or Dx(3-4)E</fullName>
    </submittedName>
</protein>
<organism evidence="2 3">
    <name type="scientific">Actinopolyspora xinjiangensis</name>
    <dbReference type="NCBI Taxonomy" id="405564"/>
    <lineage>
        <taxon>Bacteria</taxon>
        <taxon>Bacillati</taxon>
        <taxon>Actinomycetota</taxon>
        <taxon>Actinomycetes</taxon>
        <taxon>Actinopolysporales</taxon>
        <taxon>Actinopolysporaceae</taxon>
        <taxon>Actinopolyspora</taxon>
    </lineage>
</organism>
<dbReference type="NCBIfam" id="TIGR01549">
    <property type="entry name" value="HAD-SF-IA-v1"/>
    <property type="match status" value="1"/>
</dbReference>
<dbReference type="SUPFAM" id="SSF56784">
    <property type="entry name" value="HAD-like"/>
    <property type="match status" value="1"/>
</dbReference>
<sequence length="277" mass="31034">MSPDPQREPCQRFRQPHRQATRAADRTKVVMFTASGGRRGVTPEYLGSVTVRAVLFDFSGTLFRLEQDESWLAGVTDESGKQWDLEAQTELMRRMTAPTGQVVKLPQEYQRAWEERDLYPEQHRKIYLEVLRSSGLTDPVQAEALYSRLIDPDCWTPYPDAARVVRQLHEAGIRTAVISNIAFDIRPALDRVGIGDLFDEVLMSYVEGVIKPDPKLFLRACERLDVAPEQALMIGDSVEADGAATEVGCHFARVEPSPTAERPDALLRAVADHGVSL</sequence>
<dbReference type="PANTHER" id="PTHR46649:SF4">
    <property type="entry name" value="HALOACID DEHALOGENASE-LIKE HYDROLASE (HAD) SUPERFAMILY PROTEIN"/>
    <property type="match status" value="1"/>
</dbReference>
<dbReference type="SFLD" id="SFLDS00003">
    <property type="entry name" value="Haloacid_Dehalogenase"/>
    <property type="match status" value="1"/>
</dbReference>
<reference evidence="3" key="1">
    <citation type="submission" date="2016-10" db="EMBL/GenBank/DDBJ databases">
        <authorList>
            <person name="Varghese N."/>
            <person name="Submissions S."/>
        </authorList>
    </citation>
    <scope>NUCLEOTIDE SEQUENCE [LARGE SCALE GENOMIC DNA]</scope>
    <source>
        <strain evidence="3">DSM 46732</strain>
    </source>
</reference>
<dbReference type="PANTHER" id="PTHR46649">
    <property type="match status" value="1"/>
</dbReference>
<accession>A0A1H0PFL9</accession>
<gene>
    <name evidence="2" type="ORF">SAMN04487905_101533</name>
</gene>
<dbReference type="NCBIfam" id="TIGR01509">
    <property type="entry name" value="HAD-SF-IA-v3"/>
    <property type="match status" value="1"/>
</dbReference>
<dbReference type="Gene3D" id="3.40.50.1000">
    <property type="entry name" value="HAD superfamily/HAD-like"/>
    <property type="match status" value="1"/>
</dbReference>
<proteinExistence type="predicted"/>
<evidence type="ECO:0000256" key="1">
    <source>
        <dbReference type="SAM" id="MobiDB-lite"/>
    </source>
</evidence>
<dbReference type="PRINTS" id="PR00413">
    <property type="entry name" value="HADHALOGNASE"/>
</dbReference>
<dbReference type="Pfam" id="PF00702">
    <property type="entry name" value="Hydrolase"/>
    <property type="match status" value="1"/>
</dbReference>
<dbReference type="AlphaFoldDB" id="A0A1H0PFL9"/>
<dbReference type="Proteomes" id="UP000199497">
    <property type="component" value="Unassembled WGS sequence"/>
</dbReference>
<dbReference type="InterPro" id="IPR006439">
    <property type="entry name" value="HAD-SF_hydro_IA"/>
</dbReference>
<name>A0A1H0PFL9_9ACTN</name>
<dbReference type="STRING" id="405564.SAMN04487905_101533"/>
<keyword evidence="3" id="KW-1185">Reference proteome</keyword>
<dbReference type="InterPro" id="IPR023214">
    <property type="entry name" value="HAD_sf"/>
</dbReference>
<dbReference type="SFLD" id="SFLDG01129">
    <property type="entry name" value="C1.5:_HAD__Beta-PGM__Phosphata"/>
    <property type="match status" value="1"/>
</dbReference>
<evidence type="ECO:0000313" key="3">
    <source>
        <dbReference type="Proteomes" id="UP000199497"/>
    </source>
</evidence>
<feature type="compositionally biased region" description="Basic and acidic residues" evidence="1">
    <location>
        <begin position="1"/>
        <end position="11"/>
    </location>
</feature>
<dbReference type="InterPro" id="IPR036412">
    <property type="entry name" value="HAD-like_sf"/>
</dbReference>
<evidence type="ECO:0000313" key="2">
    <source>
        <dbReference type="EMBL" id="SDP03892.1"/>
    </source>
</evidence>
<dbReference type="EMBL" id="FNJR01000001">
    <property type="protein sequence ID" value="SDP03892.1"/>
    <property type="molecule type" value="Genomic_DNA"/>
</dbReference>
<feature type="region of interest" description="Disordered" evidence="1">
    <location>
        <begin position="1"/>
        <end position="21"/>
    </location>
</feature>